<evidence type="ECO:0000313" key="2">
    <source>
        <dbReference type="Proteomes" id="UP000070133"/>
    </source>
</evidence>
<dbReference type="EMBL" id="LFZN01000174">
    <property type="protein sequence ID" value="KXS96451.1"/>
    <property type="molecule type" value="Genomic_DNA"/>
</dbReference>
<proteinExistence type="predicted"/>
<evidence type="ECO:0000313" key="1">
    <source>
        <dbReference type="EMBL" id="KXS96451.1"/>
    </source>
</evidence>
<sequence length="83" mass="9505">MLYMPIPRGTEIIYTKDNGVTYKGILSAEFSGLNSMGVGHITLDPGWRRSRLCHCEPTRGRSEVSFTVQYSRGDRLYYWSPNN</sequence>
<dbReference type="AlphaFoldDB" id="A0A139H211"/>
<comment type="caution">
    <text evidence="1">The sequence shown here is derived from an EMBL/GenBank/DDBJ whole genome shotgun (WGS) entry which is preliminary data.</text>
</comment>
<keyword evidence="2" id="KW-1185">Reference proteome</keyword>
<organism evidence="1 2">
    <name type="scientific">Pseudocercospora eumusae</name>
    <dbReference type="NCBI Taxonomy" id="321146"/>
    <lineage>
        <taxon>Eukaryota</taxon>
        <taxon>Fungi</taxon>
        <taxon>Dikarya</taxon>
        <taxon>Ascomycota</taxon>
        <taxon>Pezizomycotina</taxon>
        <taxon>Dothideomycetes</taxon>
        <taxon>Dothideomycetidae</taxon>
        <taxon>Mycosphaerellales</taxon>
        <taxon>Mycosphaerellaceae</taxon>
        <taxon>Pseudocercospora</taxon>
    </lineage>
</organism>
<accession>A0A139H211</accession>
<reference evidence="1 2" key="1">
    <citation type="submission" date="2015-07" db="EMBL/GenBank/DDBJ databases">
        <title>Comparative genomics of the Sigatoka disease complex on banana suggests a link between parallel evolutionary changes in Pseudocercospora fijiensis and Pseudocercospora eumusae and increased virulence on the banana host.</title>
        <authorList>
            <person name="Chang T.-C."/>
            <person name="Salvucci A."/>
            <person name="Crous P.W."/>
            <person name="Stergiopoulos I."/>
        </authorList>
    </citation>
    <scope>NUCLEOTIDE SEQUENCE [LARGE SCALE GENOMIC DNA]</scope>
    <source>
        <strain evidence="1 2">CBS 114824</strain>
    </source>
</reference>
<protein>
    <submittedName>
        <fullName evidence="1">Uncharacterized protein</fullName>
    </submittedName>
</protein>
<gene>
    <name evidence="1" type="ORF">AC578_3244</name>
</gene>
<dbReference type="Proteomes" id="UP000070133">
    <property type="component" value="Unassembled WGS sequence"/>
</dbReference>
<name>A0A139H211_9PEZI</name>
<dbReference type="OrthoDB" id="10305278at2759"/>